<protein>
    <submittedName>
        <fullName evidence="3">Universal stress protein</fullName>
    </submittedName>
</protein>
<accession>A0A4Z0BLQ5</accession>
<dbReference type="PRINTS" id="PR01438">
    <property type="entry name" value="UNVRSLSTRESS"/>
</dbReference>
<organism evidence="3 4">
    <name type="scientific">Ramlibacter humi</name>
    <dbReference type="NCBI Taxonomy" id="2530451"/>
    <lineage>
        <taxon>Bacteria</taxon>
        <taxon>Pseudomonadati</taxon>
        <taxon>Pseudomonadota</taxon>
        <taxon>Betaproteobacteria</taxon>
        <taxon>Burkholderiales</taxon>
        <taxon>Comamonadaceae</taxon>
        <taxon>Ramlibacter</taxon>
    </lineage>
</organism>
<dbReference type="Gene3D" id="3.40.50.12370">
    <property type="match status" value="1"/>
</dbReference>
<dbReference type="Proteomes" id="UP000297839">
    <property type="component" value="Unassembled WGS sequence"/>
</dbReference>
<evidence type="ECO:0000313" key="3">
    <source>
        <dbReference type="EMBL" id="TFY99034.1"/>
    </source>
</evidence>
<dbReference type="EMBL" id="SMLK01000005">
    <property type="protein sequence ID" value="TFY99034.1"/>
    <property type="molecule type" value="Genomic_DNA"/>
</dbReference>
<dbReference type="InterPro" id="IPR006015">
    <property type="entry name" value="Universal_stress_UspA"/>
</dbReference>
<dbReference type="AlphaFoldDB" id="A0A4Z0BLQ5"/>
<dbReference type="SUPFAM" id="SSF52402">
    <property type="entry name" value="Adenine nucleotide alpha hydrolases-like"/>
    <property type="match status" value="1"/>
</dbReference>
<proteinExistence type="inferred from homology"/>
<dbReference type="PANTHER" id="PTHR46268">
    <property type="entry name" value="STRESS RESPONSE PROTEIN NHAX"/>
    <property type="match status" value="1"/>
</dbReference>
<dbReference type="RefSeq" id="WP_135250753.1">
    <property type="nucleotide sequence ID" value="NZ_SMLK01000005.1"/>
</dbReference>
<dbReference type="OrthoDB" id="9792500at2"/>
<dbReference type="PANTHER" id="PTHR46268:SF6">
    <property type="entry name" value="UNIVERSAL STRESS PROTEIN UP12"/>
    <property type="match status" value="1"/>
</dbReference>
<dbReference type="Pfam" id="PF00582">
    <property type="entry name" value="Usp"/>
    <property type="match status" value="1"/>
</dbReference>
<name>A0A4Z0BLQ5_9BURK</name>
<sequence length="272" mass="29019">MNAFPSTHGLRWPCFAGRSVLALLDDSPQGRQAGLRAEMIARGLGVPLDLLPAGAAPARVAAMCSGAGLLVLPYQPGHAIAECLWGTPPERASRWLDMPTLVVARPAIAPYRRVLVPVQLDDDAAPLIDAARQLSGEARLRVLHVLDRRVESSLWLADAPEPAMRAQRQRRSLAARVALDRAITLARADDRTASMVSSGDVAARVLESACGSRTQLVVMGRRRRSLLGQLLTGSIATRVIGAGHADVLLLPLHGRSRPAGARRGEGEVPAYT</sequence>
<dbReference type="InterPro" id="IPR006016">
    <property type="entry name" value="UspA"/>
</dbReference>
<keyword evidence="4" id="KW-1185">Reference proteome</keyword>
<evidence type="ECO:0000256" key="1">
    <source>
        <dbReference type="ARBA" id="ARBA00008791"/>
    </source>
</evidence>
<comment type="similarity">
    <text evidence="1">Belongs to the universal stress protein A family.</text>
</comment>
<reference evidence="3 4" key="1">
    <citation type="submission" date="2019-03" db="EMBL/GenBank/DDBJ databases">
        <title>Ramlibacter sp. 18x22-1, whole genome shotgun sequence.</title>
        <authorList>
            <person name="Zhang X."/>
            <person name="Feng G."/>
            <person name="Zhu H."/>
        </authorList>
    </citation>
    <scope>NUCLEOTIDE SEQUENCE [LARGE SCALE GENOMIC DNA]</scope>
    <source>
        <strain evidence="3 4">18x22-1</strain>
    </source>
</reference>
<gene>
    <name evidence="3" type="ORF">EZ216_15855</name>
</gene>
<evidence type="ECO:0000313" key="4">
    <source>
        <dbReference type="Proteomes" id="UP000297839"/>
    </source>
</evidence>
<comment type="caution">
    <text evidence="3">The sequence shown here is derived from an EMBL/GenBank/DDBJ whole genome shotgun (WGS) entry which is preliminary data.</text>
</comment>
<feature type="domain" description="UspA" evidence="2">
    <location>
        <begin position="111"/>
        <end position="250"/>
    </location>
</feature>
<dbReference type="CDD" id="cd00293">
    <property type="entry name" value="USP-like"/>
    <property type="match status" value="1"/>
</dbReference>
<evidence type="ECO:0000259" key="2">
    <source>
        <dbReference type="Pfam" id="PF00582"/>
    </source>
</evidence>